<gene>
    <name evidence="1" type="ORF">C7R92_27065</name>
</gene>
<dbReference type="RefSeq" id="WP_106836282.1">
    <property type="nucleotide sequence ID" value="NZ_JARMEW010000044.1"/>
</dbReference>
<proteinExistence type="predicted"/>
<accession>A0ABX5FJD8</accession>
<evidence type="ECO:0000313" key="2">
    <source>
        <dbReference type="Proteomes" id="UP000241645"/>
    </source>
</evidence>
<organism evidence="1 2">
    <name type="scientific">Brevibacillus porteri</name>
    <dbReference type="NCBI Taxonomy" id="2126350"/>
    <lineage>
        <taxon>Bacteria</taxon>
        <taxon>Bacillati</taxon>
        <taxon>Bacillota</taxon>
        <taxon>Bacilli</taxon>
        <taxon>Bacillales</taxon>
        <taxon>Paenibacillaceae</taxon>
        <taxon>Brevibacillus</taxon>
    </lineage>
</organism>
<name>A0ABX5FJD8_9BACL</name>
<evidence type="ECO:0008006" key="3">
    <source>
        <dbReference type="Google" id="ProtNLM"/>
    </source>
</evidence>
<reference evidence="1 2" key="1">
    <citation type="submission" date="2018-03" db="EMBL/GenBank/DDBJ databases">
        <title>Brevisbacillus phylogenomics.</title>
        <authorList>
            <person name="Dunlap C."/>
        </authorList>
    </citation>
    <scope>NUCLEOTIDE SEQUENCE [LARGE SCALE GENOMIC DNA]</scope>
    <source>
        <strain evidence="1 2">NRRL B-41110</strain>
    </source>
</reference>
<protein>
    <recommendedName>
        <fullName evidence="3">DUF2612 domain-containing protein</fullName>
    </recommendedName>
</protein>
<comment type="caution">
    <text evidence="1">The sequence shown here is derived from an EMBL/GenBank/DDBJ whole genome shotgun (WGS) entry which is preliminary data.</text>
</comment>
<evidence type="ECO:0000313" key="1">
    <source>
        <dbReference type="EMBL" id="PSK04202.1"/>
    </source>
</evidence>
<dbReference type="EMBL" id="PXZO01000060">
    <property type="protein sequence ID" value="PSK04202.1"/>
    <property type="molecule type" value="Genomic_DNA"/>
</dbReference>
<keyword evidence="2" id="KW-1185">Reference proteome</keyword>
<dbReference type="Proteomes" id="UP000241645">
    <property type="component" value="Unassembled WGS sequence"/>
</dbReference>
<sequence length="213" mass="23369">MIATNDFLQKLMDVFAKNPNSNLGKLFTILSEQIRQVEETHDRIQAWRDIDEAQGTTLDNIGTIVNQPRGAATDEVYRILLKSKIARNLSTGDINTIIRILALALSTDPSTIEIKETWNDPVDPEPAGISIIRLPIEAINQAGMPPGQFVRLVQKTVVAGVRVREIELTGTFEFASGSETEVDENRGFSNLEGTIGGTLGYAYTPSDDSDLPI</sequence>
<dbReference type="GeneID" id="95753744"/>